<organism evidence="2 3">
    <name type="scientific">Protopolystoma xenopodis</name>
    <dbReference type="NCBI Taxonomy" id="117903"/>
    <lineage>
        <taxon>Eukaryota</taxon>
        <taxon>Metazoa</taxon>
        <taxon>Spiralia</taxon>
        <taxon>Lophotrochozoa</taxon>
        <taxon>Platyhelminthes</taxon>
        <taxon>Monogenea</taxon>
        <taxon>Polyopisthocotylea</taxon>
        <taxon>Polystomatidea</taxon>
        <taxon>Polystomatidae</taxon>
        <taxon>Protopolystoma</taxon>
    </lineage>
</organism>
<dbReference type="Proteomes" id="UP000784294">
    <property type="component" value="Unassembled WGS sequence"/>
</dbReference>
<feature type="region of interest" description="Disordered" evidence="1">
    <location>
        <begin position="1"/>
        <end position="39"/>
    </location>
</feature>
<comment type="caution">
    <text evidence="2">The sequence shown here is derived from an EMBL/GenBank/DDBJ whole genome shotgun (WGS) entry which is preliminary data.</text>
</comment>
<evidence type="ECO:0000313" key="2">
    <source>
        <dbReference type="EMBL" id="VEL24619.1"/>
    </source>
</evidence>
<evidence type="ECO:0000313" key="3">
    <source>
        <dbReference type="Proteomes" id="UP000784294"/>
    </source>
</evidence>
<evidence type="ECO:0000256" key="1">
    <source>
        <dbReference type="SAM" id="MobiDB-lite"/>
    </source>
</evidence>
<accession>A0A448X049</accession>
<sequence>MTYRRRRKEQSAMAQLIGESEELQPEMMRPRASMHTDSRIQTPLDSAHLEPLISTADQTDQPPLDFSQTQADLNGQPGFWPATQKPGNGNLLAFDNHHGRSDFARGLGDHLPHPDTATCGLVTEAWGEKRSVAGITSGSVSMGVMASGQTDMFGHLEPAQQPAANLAQLSAFSPLEASRRPGTMPAMSALSPGGRGTPRLGTGVSGVPATAATKWRSRPAGQTLKDAKEAGSVGLRIGANSMDSEDSRPALETAHCPSLRSEFIKSLKLTHYSVWYFHRDDDEL</sequence>
<dbReference type="EMBL" id="CAAALY010068705">
    <property type="protein sequence ID" value="VEL24619.1"/>
    <property type="molecule type" value="Genomic_DNA"/>
</dbReference>
<protein>
    <submittedName>
        <fullName evidence="2">Uncharacterized protein</fullName>
    </submittedName>
</protein>
<gene>
    <name evidence="2" type="ORF">PXEA_LOCUS18059</name>
</gene>
<proteinExistence type="predicted"/>
<name>A0A448X049_9PLAT</name>
<dbReference type="AlphaFoldDB" id="A0A448X049"/>
<keyword evidence="3" id="KW-1185">Reference proteome</keyword>
<reference evidence="2" key="1">
    <citation type="submission" date="2018-11" db="EMBL/GenBank/DDBJ databases">
        <authorList>
            <consortium name="Pathogen Informatics"/>
        </authorList>
    </citation>
    <scope>NUCLEOTIDE SEQUENCE</scope>
</reference>